<evidence type="ECO:0000256" key="3">
    <source>
        <dbReference type="ARBA" id="ARBA00022692"/>
    </source>
</evidence>
<keyword evidence="5" id="KW-0406">Ion transport</keyword>
<dbReference type="Gene3D" id="3.10.580.10">
    <property type="entry name" value="CBS-domain"/>
    <property type="match status" value="1"/>
</dbReference>
<dbReference type="Gene3D" id="3.30.70.1450">
    <property type="entry name" value="Regulator of K+ conductance, C-terminal domain"/>
    <property type="match status" value="1"/>
</dbReference>
<gene>
    <name evidence="13" type="ORF">MNBD_ACTINO01-572</name>
</gene>
<feature type="transmembrane region" description="Helical" evidence="10">
    <location>
        <begin position="365"/>
        <end position="390"/>
    </location>
</feature>
<feature type="transmembrane region" description="Helical" evidence="10">
    <location>
        <begin position="157"/>
        <end position="181"/>
    </location>
</feature>
<evidence type="ECO:0000256" key="9">
    <source>
        <dbReference type="ARBA" id="ARBA00023303"/>
    </source>
</evidence>
<evidence type="ECO:0000256" key="5">
    <source>
        <dbReference type="ARBA" id="ARBA00023065"/>
    </source>
</evidence>
<keyword evidence="8" id="KW-0868">Chloride</keyword>
<sequence>MSVASAPLKAVLRSRGTASFLLAAAILGVLVGAATSALAALIKLVESGSSWFEQWSGLGAWVFVVLIPVGMMASWLLNKKFGPGIAGGGVSETMVGLSLHGGYLPTKQLIPKTIATALTLGTGGSGGREGPVVYIGASIGSKLARLSGFDHDHIRSLVAAGAGAAIGASFNAPIAGMLFAMEVILSSFAIRHLNAVVIASVGAAVTAEILIGQELILSSPPYDLGDPRELILYGILALLAVAVGIANLKFEDVAARWRWQHRIPGWTRPIVFGVTVGLLGVVWPESLGTGLDFLNGLLRLTESTSNVWWTLALIALVKIVTTVLTREGGGSAGEFMASLVIGGTLGAAFAIAVENYASIGSINTGAFVIVGMAAVLATTAKAPLTAVILVFELTQNYGLVLPLILTAALATYLGDRFHPDSSYTATLRRQGIQLPKNEDIDLLDTVDVGEVMQEIDGVLHPWQSLADAAEFFDMTTHHGAPVVNDTGELVGVLSLSDIVKAGGPSRDITVGETMSRDPITITADVPVSMALARMASMGVGRLPVVSEDGNHRVVGMFRRVSVVNAYERALSMSKGRELYRERKRIRSQPGADFFELTVKENSPIANKVIAEITWPKDIVLVSIRRGTAVLVPHGDTPIRIGDVLTVFGTP</sequence>
<name>A0A3B0SAR9_9ZZZZ</name>
<feature type="domain" description="CBS" evidence="12">
    <location>
        <begin position="514"/>
        <end position="572"/>
    </location>
</feature>
<dbReference type="Pfam" id="PF00571">
    <property type="entry name" value="CBS"/>
    <property type="match status" value="2"/>
</dbReference>
<keyword evidence="7" id="KW-0869">Chloride channel</keyword>
<evidence type="ECO:0000259" key="12">
    <source>
        <dbReference type="PROSITE" id="PS51371"/>
    </source>
</evidence>
<dbReference type="PROSITE" id="PS51371">
    <property type="entry name" value="CBS"/>
    <property type="match status" value="2"/>
</dbReference>
<dbReference type="SMART" id="SM00116">
    <property type="entry name" value="CBS"/>
    <property type="match status" value="2"/>
</dbReference>
<dbReference type="Gene3D" id="1.10.3080.10">
    <property type="entry name" value="Clc chloride channel"/>
    <property type="match status" value="1"/>
</dbReference>
<dbReference type="GO" id="GO:0034707">
    <property type="term" value="C:chloride channel complex"/>
    <property type="evidence" value="ECO:0007669"/>
    <property type="project" value="UniProtKB-KW"/>
</dbReference>
<dbReference type="PRINTS" id="PR00762">
    <property type="entry name" value="CLCHANNEL"/>
</dbReference>
<evidence type="ECO:0000256" key="1">
    <source>
        <dbReference type="ARBA" id="ARBA00004141"/>
    </source>
</evidence>
<feature type="transmembrane region" description="Helical" evidence="10">
    <location>
        <begin position="193"/>
        <end position="211"/>
    </location>
</feature>
<dbReference type="AlphaFoldDB" id="A0A3B0SAR9"/>
<dbReference type="InterPro" id="IPR050368">
    <property type="entry name" value="ClC-type_chloride_channel"/>
</dbReference>
<dbReference type="CDD" id="cd02205">
    <property type="entry name" value="CBS_pair_SF"/>
    <property type="match status" value="1"/>
</dbReference>
<dbReference type="PANTHER" id="PTHR43427">
    <property type="entry name" value="CHLORIDE CHANNEL PROTEIN CLC-E"/>
    <property type="match status" value="1"/>
</dbReference>
<dbReference type="SUPFAM" id="SSF54631">
    <property type="entry name" value="CBS-domain pair"/>
    <property type="match status" value="1"/>
</dbReference>
<accession>A0A3B0SAR9</accession>
<organism evidence="13">
    <name type="scientific">hydrothermal vent metagenome</name>
    <dbReference type="NCBI Taxonomy" id="652676"/>
    <lineage>
        <taxon>unclassified sequences</taxon>
        <taxon>metagenomes</taxon>
        <taxon>ecological metagenomes</taxon>
    </lineage>
</organism>
<feature type="domain" description="RCK C-terminal" evidence="11">
    <location>
        <begin position="580"/>
        <end position="650"/>
    </location>
</feature>
<evidence type="ECO:0000256" key="10">
    <source>
        <dbReference type="SAM" id="Phobius"/>
    </source>
</evidence>
<dbReference type="EMBL" id="UOEI01000213">
    <property type="protein sequence ID" value="VAV97618.1"/>
    <property type="molecule type" value="Genomic_DNA"/>
</dbReference>
<dbReference type="GO" id="GO:0005254">
    <property type="term" value="F:chloride channel activity"/>
    <property type="evidence" value="ECO:0007669"/>
    <property type="project" value="UniProtKB-KW"/>
</dbReference>
<evidence type="ECO:0000256" key="8">
    <source>
        <dbReference type="ARBA" id="ARBA00023214"/>
    </source>
</evidence>
<dbReference type="GO" id="GO:0006813">
    <property type="term" value="P:potassium ion transport"/>
    <property type="evidence" value="ECO:0007669"/>
    <property type="project" value="InterPro"/>
</dbReference>
<feature type="non-terminal residue" evidence="13">
    <location>
        <position position="650"/>
    </location>
</feature>
<feature type="transmembrane region" description="Helical" evidence="10">
    <location>
        <begin position="307"/>
        <end position="324"/>
    </location>
</feature>
<dbReference type="Pfam" id="PF00654">
    <property type="entry name" value="Voltage_CLC"/>
    <property type="match status" value="1"/>
</dbReference>
<feature type="domain" description="CBS" evidence="12">
    <location>
        <begin position="452"/>
        <end position="508"/>
    </location>
</feature>
<feature type="transmembrane region" description="Helical" evidence="10">
    <location>
        <begin position="231"/>
        <end position="248"/>
    </location>
</feature>
<evidence type="ECO:0000313" key="13">
    <source>
        <dbReference type="EMBL" id="VAV97618.1"/>
    </source>
</evidence>
<evidence type="ECO:0000256" key="6">
    <source>
        <dbReference type="ARBA" id="ARBA00023136"/>
    </source>
</evidence>
<dbReference type="InterPro" id="IPR014743">
    <property type="entry name" value="Cl-channel_core"/>
</dbReference>
<feature type="transmembrane region" description="Helical" evidence="10">
    <location>
        <begin position="397"/>
        <end position="414"/>
    </location>
</feature>
<dbReference type="PANTHER" id="PTHR43427:SF6">
    <property type="entry name" value="CHLORIDE CHANNEL PROTEIN CLC-E"/>
    <property type="match status" value="1"/>
</dbReference>
<protein>
    <submittedName>
        <fullName evidence="13">Chloride channel protein</fullName>
    </submittedName>
</protein>
<keyword evidence="3 10" id="KW-0812">Transmembrane</keyword>
<keyword evidence="9" id="KW-0407">Ion channel</keyword>
<evidence type="ECO:0000256" key="7">
    <source>
        <dbReference type="ARBA" id="ARBA00023173"/>
    </source>
</evidence>
<evidence type="ECO:0000256" key="2">
    <source>
        <dbReference type="ARBA" id="ARBA00022448"/>
    </source>
</evidence>
<dbReference type="CDD" id="cd00400">
    <property type="entry name" value="Voltage_gated_ClC"/>
    <property type="match status" value="1"/>
</dbReference>
<keyword evidence="4 10" id="KW-1133">Transmembrane helix</keyword>
<reference evidence="13" key="1">
    <citation type="submission" date="2018-06" db="EMBL/GenBank/DDBJ databases">
        <authorList>
            <person name="Zhirakovskaya E."/>
        </authorList>
    </citation>
    <scope>NUCLEOTIDE SEQUENCE</scope>
</reference>
<feature type="transmembrane region" description="Helical" evidence="10">
    <location>
        <begin position="55"/>
        <end position="77"/>
    </location>
</feature>
<dbReference type="InterPro" id="IPR000644">
    <property type="entry name" value="CBS_dom"/>
</dbReference>
<dbReference type="InterPro" id="IPR036721">
    <property type="entry name" value="RCK_C_sf"/>
</dbReference>
<keyword evidence="6 10" id="KW-0472">Membrane</keyword>
<dbReference type="SUPFAM" id="SSF81340">
    <property type="entry name" value="Clc chloride channel"/>
    <property type="match status" value="1"/>
</dbReference>
<keyword evidence="2" id="KW-0813">Transport</keyword>
<dbReference type="InterPro" id="IPR006037">
    <property type="entry name" value="RCK_C"/>
</dbReference>
<dbReference type="InterPro" id="IPR001807">
    <property type="entry name" value="ClC"/>
</dbReference>
<proteinExistence type="predicted"/>
<dbReference type="GO" id="GO:0008324">
    <property type="term" value="F:monoatomic cation transmembrane transporter activity"/>
    <property type="evidence" value="ECO:0007669"/>
    <property type="project" value="InterPro"/>
</dbReference>
<dbReference type="InterPro" id="IPR046342">
    <property type="entry name" value="CBS_dom_sf"/>
</dbReference>
<evidence type="ECO:0000259" key="11">
    <source>
        <dbReference type="PROSITE" id="PS51202"/>
    </source>
</evidence>
<feature type="transmembrane region" description="Helical" evidence="10">
    <location>
        <begin position="336"/>
        <end position="353"/>
    </location>
</feature>
<comment type="subcellular location">
    <subcellularLocation>
        <location evidence="1">Membrane</location>
        <topology evidence="1">Multi-pass membrane protein</topology>
    </subcellularLocation>
</comment>
<evidence type="ECO:0000256" key="4">
    <source>
        <dbReference type="ARBA" id="ARBA00022989"/>
    </source>
</evidence>
<dbReference type="SUPFAM" id="SSF116726">
    <property type="entry name" value="TrkA C-terminal domain-like"/>
    <property type="match status" value="1"/>
</dbReference>
<feature type="transmembrane region" description="Helical" evidence="10">
    <location>
        <begin position="269"/>
        <end position="287"/>
    </location>
</feature>
<dbReference type="PROSITE" id="PS51202">
    <property type="entry name" value="RCK_C"/>
    <property type="match status" value="1"/>
</dbReference>
<dbReference type="Pfam" id="PF02080">
    <property type="entry name" value="TrkA_C"/>
    <property type="match status" value="1"/>
</dbReference>